<dbReference type="PRINTS" id="PR00105">
    <property type="entry name" value="C5METTRFRASE"/>
</dbReference>
<dbReference type="GO" id="GO:0003886">
    <property type="term" value="F:DNA (cytosine-5-)-methyltransferase activity"/>
    <property type="evidence" value="ECO:0007669"/>
    <property type="project" value="UniProtKB-EC"/>
</dbReference>
<organism evidence="6 7">
    <name type="scientific">Tribonema minus</name>
    <dbReference type="NCBI Taxonomy" id="303371"/>
    <lineage>
        <taxon>Eukaryota</taxon>
        <taxon>Sar</taxon>
        <taxon>Stramenopiles</taxon>
        <taxon>Ochrophyta</taxon>
        <taxon>PX clade</taxon>
        <taxon>Xanthophyceae</taxon>
        <taxon>Tribonematales</taxon>
        <taxon>Tribonemataceae</taxon>
        <taxon>Tribonema</taxon>
    </lineage>
</organism>
<reference evidence="6" key="1">
    <citation type="submission" date="2021-02" db="EMBL/GenBank/DDBJ databases">
        <title>First Annotated Genome of the Yellow-green Alga Tribonema minus.</title>
        <authorList>
            <person name="Mahan K.M."/>
        </authorList>
    </citation>
    <scope>NUCLEOTIDE SEQUENCE</scope>
    <source>
        <strain evidence="6">UTEX B ZZ1240</strain>
    </source>
</reference>
<feature type="active site" evidence="5">
    <location>
        <position position="85"/>
    </location>
</feature>
<accession>A0A836CEM3</accession>
<dbReference type="InterPro" id="IPR029063">
    <property type="entry name" value="SAM-dependent_MTases_sf"/>
</dbReference>
<dbReference type="EC" id="2.1.1.37" evidence="1"/>
<dbReference type="GO" id="GO:0044027">
    <property type="term" value="P:negative regulation of gene expression via chromosomal CpG island methylation"/>
    <property type="evidence" value="ECO:0007669"/>
    <property type="project" value="TreeGrafter"/>
</dbReference>
<dbReference type="Pfam" id="PF00145">
    <property type="entry name" value="DNA_methylase"/>
    <property type="match status" value="2"/>
</dbReference>
<evidence type="ECO:0000313" key="7">
    <source>
        <dbReference type="Proteomes" id="UP000664859"/>
    </source>
</evidence>
<keyword evidence="4 5" id="KW-0949">S-adenosyl-L-methionine</keyword>
<evidence type="ECO:0000256" key="4">
    <source>
        <dbReference type="ARBA" id="ARBA00022691"/>
    </source>
</evidence>
<evidence type="ECO:0000256" key="1">
    <source>
        <dbReference type="ARBA" id="ARBA00011975"/>
    </source>
</evidence>
<dbReference type="PANTHER" id="PTHR10629">
    <property type="entry name" value="CYTOSINE-SPECIFIC METHYLTRANSFERASE"/>
    <property type="match status" value="1"/>
</dbReference>
<keyword evidence="3 5" id="KW-0808">Transferase</keyword>
<evidence type="ECO:0000256" key="3">
    <source>
        <dbReference type="ARBA" id="ARBA00022679"/>
    </source>
</evidence>
<dbReference type="Gene3D" id="3.40.50.150">
    <property type="entry name" value="Vaccinia Virus protein VP39"/>
    <property type="match status" value="1"/>
</dbReference>
<dbReference type="SUPFAM" id="SSF53335">
    <property type="entry name" value="S-adenosyl-L-methionine-dependent methyltransferases"/>
    <property type="match status" value="1"/>
</dbReference>
<keyword evidence="2 5" id="KW-0489">Methyltransferase</keyword>
<dbReference type="PROSITE" id="PS51679">
    <property type="entry name" value="SAM_MT_C5"/>
    <property type="match status" value="1"/>
</dbReference>
<dbReference type="GO" id="GO:0005634">
    <property type="term" value="C:nucleus"/>
    <property type="evidence" value="ECO:0007669"/>
    <property type="project" value="TreeGrafter"/>
</dbReference>
<dbReference type="OrthoDB" id="5376140at2759"/>
<dbReference type="EMBL" id="JAFCMP010000223">
    <property type="protein sequence ID" value="KAG5182952.1"/>
    <property type="molecule type" value="Genomic_DNA"/>
</dbReference>
<dbReference type="GO" id="GO:0032259">
    <property type="term" value="P:methylation"/>
    <property type="evidence" value="ECO:0007669"/>
    <property type="project" value="UniProtKB-KW"/>
</dbReference>
<comment type="caution">
    <text evidence="6">The sequence shown here is derived from an EMBL/GenBank/DDBJ whole genome shotgun (WGS) entry which is preliminary data.</text>
</comment>
<dbReference type="GO" id="GO:0003677">
    <property type="term" value="F:DNA binding"/>
    <property type="evidence" value="ECO:0007669"/>
    <property type="project" value="TreeGrafter"/>
</dbReference>
<dbReference type="InterPro" id="IPR050390">
    <property type="entry name" value="C5-Methyltransferase"/>
</dbReference>
<sequence>MYVIDVFSGCGGFTQGAKQAGATVILAVDSWKEALDVHALNHPETEHWHEVVGGDPSLFAGRLRAVADLKVPSGEHLHVHFSPPCQQLSGVNHSRNELKGLALVEWSFQVAELLCPDSFTVEQVRNPFLLRTYAHLPHRIYKMCEHGIPQTRVRVLFGDAPALPFAPAEPILSFLNDVNILPGTCITNHNMKRVLGKKSNPIAYATRDLSQTSFTVTRAQPQLYRNMKATILPIEVVARLQTFDANYFAGLKMCVARRLIGNAVPPSFAELVVRELKKSLQHDLVFNVCPQEAGGRGQCGTHDG</sequence>
<dbReference type="Proteomes" id="UP000664859">
    <property type="component" value="Unassembled WGS sequence"/>
</dbReference>
<name>A0A836CEM3_9STRA</name>
<evidence type="ECO:0000256" key="5">
    <source>
        <dbReference type="PROSITE-ProRule" id="PRU01016"/>
    </source>
</evidence>
<dbReference type="AlphaFoldDB" id="A0A836CEM3"/>
<gene>
    <name evidence="6" type="ORF">JKP88DRAFT_241240</name>
</gene>
<evidence type="ECO:0000313" key="6">
    <source>
        <dbReference type="EMBL" id="KAG5182952.1"/>
    </source>
</evidence>
<keyword evidence="7" id="KW-1185">Reference proteome</keyword>
<comment type="similarity">
    <text evidence="5">Belongs to the class I-like SAM-binding methyltransferase superfamily. C5-methyltransferase family.</text>
</comment>
<proteinExistence type="inferred from homology"/>
<evidence type="ECO:0000256" key="2">
    <source>
        <dbReference type="ARBA" id="ARBA00022603"/>
    </source>
</evidence>
<dbReference type="PANTHER" id="PTHR10629:SF52">
    <property type="entry name" value="DNA (CYTOSINE-5)-METHYLTRANSFERASE 1"/>
    <property type="match status" value="1"/>
</dbReference>
<protein>
    <recommendedName>
        <fullName evidence="1">DNA (cytosine-5-)-methyltransferase</fullName>
        <ecNumber evidence="1">2.1.1.37</ecNumber>
    </recommendedName>
</protein>
<dbReference type="InterPro" id="IPR001525">
    <property type="entry name" value="C5_MeTfrase"/>
</dbReference>